<accession>A0A8H8DL49</accession>
<organism evidence="2 3">
    <name type="scientific">Olpidium bornovanus</name>
    <dbReference type="NCBI Taxonomy" id="278681"/>
    <lineage>
        <taxon>Eukaryota</taxon>
        <taxon>Fungi</taxon>
        <taxon>Fungi incertae sedis</taxon>
        <taxon>Olpidiomycota</taxon>
        <taxon>Olpidiomycotina</taxon>
        <taxon>Olpidiomycetes</taxon>
        <taxon>Olpidiales</taxon>
        <taxon>Olpidiaceae</taxon>
        <taxon>Olpidium</taxon>
    </lineage>
</organism>
<keyword evidence="3" id="KW-1185">Reference proteome</keyword>
<evidence type="ECO:0000313" key="2">
    <source>
        <dbReference type="EMBL" id="KAG5462381.1"/>
    </source>
</evidence>
<proteinExistence type="predicted"/>
<dbReference type="EMBL" id="JAEFCI010002205">
    <property type="protein sequence ID" value="KAG5462381.1"/>
    <property type="molecule type" value="Genomic_DNA"/>
</dbReference>
<dbReference type="AlphaFoldDB" id="A0A8H8DL49"/>
<gene>
    <name evidence="2" type="ORF">BJ554DRAFT_5298</name>
</gene>
<sequence length="104" mass="10829">MGRTILPGFTPTCSGFPWDFGERLPPLSEAAKGQRGYRNAATLATKAGAAGDRLTPKAATGVAPPPTPRAPRLFPASFPSPQVARKAVVSVVTQAVKFTAAPQR</sequence>
<feature type="compositionally biased region" description="Low complexity" evidence="1">
    <location>
        <begin position="47"/>
        <end position="62"/>
    </location>
</feature>
<feature type="non-terminal residue" evidence="2">
    <location>
        <position position="1"/>
    </location>
</feature>
<name>A0A8H8DL49_9FUNG</name>
<evidence type="ECO:0000313" key="3">
    <source>
        <dbReference type="Proteomes" id="UP000673691"/>
    </source>
</evidence>
<protein>
    <submittedName>
        <fullName evidence="2">Uncharacterized protein</fullName>
    </submittedName>
</protein>
<reference evidence="2 3" key="1">
    <citation type="journal article" name="Sci. Rep.">
        <title>Genome-scale phylogenetic analyses confirm Olpidium as the closest living zoosporic fungus to the non-flagellated, terrestrial fungi.</title>
        <authorList>
            <person name="Chang Y."/>
            <person name="Rochon D."/>
            <person name="Sekimoto S."/>
            <person name="Wang Y."/>
            <person name="Chovatia M."/>
            <person name="Sandor L."/>
            <person name="Salamov A."/>
            <person name="Grigoriev I.V."/>
            <person name="Stajich J.E."/>
            <person name="Spatafora J.W."/>
        </authorList>
    </citation>
    <scope>NUCLEOTIDE SEQUENCE [LARGE SCALE GENOMIC DNA]</scope>
    <source>
        <strain evidence="2">S191</strain>
    </source>
</reference>
<comment type="caution">
    <text evidence="2">The sequence shown here is derived from an EMBL/GenBank/DDBJ whole genome shotgun (WGS) entry which is preliminary data.</text>
</comment>
<dbReference type="Proteomes" id="UP000673691">
    <property type="component" value="Unassembled WGS sequence"/>
</dbReference>
<evidence type="ECO:0000256" key="1">
    <source>
        <dbReference type="SAM" id="MobiDB-lite"/>
    </source>
</evidence>
<feature type="region of interest" description="Disordered" evidence="1">
    <location>
        <begin position="47"/>
        <end position="72"/>
    </location>
</feature>